<dbReference type="EMBL" id="SJSO01000010">
    <property type="protein sequence ID" value="TCD26323.1"/>
    <property type="molecule type" value="Genomic_DNA"/>
</dbReference>
<proteinExistence type="predicted"/>
<dbReference type="AlphaFoldDB" id="A0A4R0PUX7"/>
<dbReference type="Proteomes" id="UP000293925">
    <property type="component" value="Unassembled WGS sequence"/>
</dbReference>
<dbReference type="RefSeq" id="WP_131531012.1">
    <property type="nucleotide sequence ID" value="NZ_SJSO01000010.1"/>
</dbReference>
<organism evidence="1 2">
    <name type="scientific">Pedobacter psychrodurus</name>
    <dbReference type="NCBI Taxonomy" id="2530456"/>
    <lineage>
        <taxon>Bacteria</taxon>
        <taxon>Pseudomonadati</taxon>
        <taxon>Bacteroidota</taxon>
        <taxon>Sphingobacteriia</taxon>
        <taxon>Sphingobacteriales</taxon>
        <taxon>Sphingobacteriaceae</taxon>
        <taxon>Pedobacter</taxon>
    </lineage>
</organism>
<reference evidence="1 2" key="1">
    <citation type="submission" date="2019-02" db="EMBL/GenBank/DDBJ databases">
        <title>Pedobacter sp. RP-3-21 sp. nov., isolated from Arctic soil.</title>
        <authorList>
            <person name="Dahal R.H."/>
        </authorList>
    </citation>
    <scope>NUCLEOTIDE SEQUENCE [LARGE SCALE GENOMIC DNA]</scope>
    <source>
        <strain evidence="1 2">RP-3-21</strain>
    </source>
</reference>
<comment type="caution">
    <text evidence="1">The sequence shown here is derived from an EMBL/GenBank/DDBJ whole genome shotgun (WGS) entry which is preliminary data.</text>
</comment>
<dbReference type="OrthoDB" id="759716at2"/>
<evidence type="ECO:0000313" key="1">
    <source>
        <dbReference type="EMBL" id="TCD26323.1"/>
    </source>
</evidence>
<protein>
    <submittedName>
        <fullName evidence="1">Uncharacterized protein</fullName>
    </submittedName>
</protein>
<evidence type="ECO:0000313" key="2">
    <source>
        <dbReference type="Proteomes" id="UP000293925"/>
    </source>
</evidence>
<name>A0A4R0PUX7_9SPHI</name>
<accession>A0A4R0PUX7</accession>
<sequence length="239" mass="26946">MNEITNIENSLEASTVKDNLLDIIGGSADYSIEKFLDMGDGIPIVSYFTKGFKATLAVRDFLFMEKIIEFLREIGEEPTTKRKKMIDKIQEDLSYSQKFGKVSLVAIERFDDIEKAKLLGQTARYLARGEITYSLYKRVAFIIGRLYLADILSFGSHEKSLVLLNFTADLEALGLTRTDWGMVRESSDHDGPQVGSRIKITDLGKVVKCIITNNVLSTQVPSGINVVESLEERMKREYP</sequence>
<gene>
    <name evidence="1" type="ORF">EZ456_13570</name>
</gene>
<keyword evidence="2" id="KW-1185">Reference proteome</keyword>